<evidence type="ECO:0000259" key="2">
    <source>
        <dbReference type="Pfam" id="PF00924"/>
    </source>
</evidence>
<gene>
    <name evidence="3" type="ORF">ACFQJ6_08050</name>
</gene>
<keyword evidence="1" id="KW-0812">Transmembrane</keyword>
<dbReference type="Gene3D" id="1.10.287.1260">
    <property type="match status" value="1"/>
</dbReference>
<sequence>MVGVADVLDGAIETFWSLPGARYVVVTLILVVAWYGSRFLIRFLGRPVARRFQRPSLTKTVLGGIRAIVMVFAASVAASQLGFKPGDILLSVTVFSAVLGLVLAPIIGSVINGLFLLADQPYEIGDMIELVDRDTRGT</sequence>
<feature type="transmembrane region" description="Helical" evidence="1">
    <location>
        <begin position="20"/>
        <end position="41"/>
    </location>
</feature>
<evidence type="ECO:0000313" key="3">
    <source>
        <dbReference type="EMBL" id="MFC7080074.1"/>
    </source>
</evidence>
<dbReference type="PANTHER" id="PTHR30221">
    <property type="entry name" value="SMALL-CONDUCTANCE MECHANOSENSITIVE CHANNEL"/>
    <property type="match status" value="1"/>
</dbReference>
<dbReference type="InterPro" id="IPR006685">
    <property type="entry name" value="MscS_channel_2nd"/>
</dbReference>
<name>A0ABD5WHT6_9EURY</name>
<dbReference type="EMBL" id="JBHSZH010000005">
    <property type="protein sequence ID" value="MFC7080074.1"/>
    <property type="molecule type" value="Genomic_DNA"/>
</dbReference>
<dbReference type="PANTHER" id="PTHR30221:SF1">
    <property type="entry name" value="SMALL-CONDUCTANCE MECHANOSENSITIVE CHANNEL"/>
    <property type="match status" value="1"/>
</dbReference>
<keyword evidence="4" id="KW-1185">Reference proteome</keyword>
<comment type="caution">
    <text evidence="3">The sequence shown here is derived from an EMBL/GenBank/DDBJ whole genome shotgun (WGS) entry which is preliminary data.</text>
</comment>
<keyword evidence="1" id="KW-1133">Transmembrane helix</keyword>
<dbReference type="RefSeq" id="WP_382209440.1">
    <property type="nucleotide sequence ID" value="NZ_JBHSZH010000005.1"/>
</dbReference>
<organism evidence="3 4">
    <name type="scientific">Halorussus caseinilyticus</name>
    <dbReference type="NCBI Taxonomy" id="3034025"/>
    <lineage>
        <taxon>Archaea</taxon>
        <taxon>Methanobacteriati</taxon>
        <taxon>Methanobacteriota</taxon>
        <taxon>Stenosarchaea group</taxon>
        <taxon>Halobacteria</taxon>
        <taxon>Halobacteriales</taxon>
        <taxon>Haladaptataceae</taxon>
        <taxon>Halorussus</taxon>
    </lineage>
</organism>
<dbReference type="Pfam" id="PF00924">
    <property type="entry name" value="MS_channel_2nd"/>
    <property type="match status" value="1"/>
</dbReference>
<protein>
    <submittedName>
        <fullName evidence="3">Mechanosensitive ion channel domain-containing protein</fullName>
    </submittedName>
</protein>
<evidence type="ECO:0000256" key="1">
    <source>
        <dbReference type="SAM" id="Phobius"/>
    </source>
</evidence>
<dbReference type="SUPFAM" id="SSF82861">
    <property type="entry name" value="Mechanosensitive channel protein MscS (YggB), transmembrane region"/>
    <property type="match status" value="1"/>
</dbReference>
<feature type="transmembrane region" description="Helical" evidence="1">
    <location>
        <begin position="61"/>
        <end position="82"/>
    </location>
</feature>
<feature type="domain" description="Mechanosensitive ion channel MscS" evidence="2">
    <location>
        <begin position="106"/>
        <end position="131"/>
    </location>
</feature>
<proteinExistence type="predicted"/>
<dbReference type="AlphaFoldDB" id="A0ABD5WHT6"/>
<evidence type="ECO:0000313" key="4">
    <source>
        <dbReference type="Proteomes" id="UP001596407"/>
    </source>
</evidence>
<reference evidence="3 4" key="1">
    <citation type="journal article" date="2019" name="Int. J. Syst. Evol. Microbiol.">
        <title>The Global Catalogue of Microorganisms (GCM) 10K type strain sequencing project: providing services to taxonomists for standard genome sequencing and annotation.</title>
        <authorList>
            <consortium name="The Broad Institute Genomics Platform"/>
            <consortium name="The Broad Institute Genome Sequencing Center for Infectious Disease"/>
            <person name="Wu L."/>
            <person name="Ma J."/>
        </authorList>
    </citation>
    <scope>NUCLEOTIDE SEQUENCE [LARGE SCALE GENOMIC DNA]</scope>
    <source>
        <strain evidence="3 4">DT72</strain>
    </source>
</reference>
<feature type="transmembrane region" description="Helical" evidence="1">
    <location>
        <begin position="88"/>
        <end position="117"/>
    </location>
</feature>
<accession>A0ABD5WHT6</accession>
<dbReference type="InterPro" id="IPR045275">
    <property type="entry name" value="MscS_archaea/bacteria_type"/>
</dbReference>
<keyword evidence="1" id="KW-0472">Membrane</keyword>
<dbReference type="Proteomes" id="UP001596407">
    <property type="component" value="Unassembled WGS sequence"/>
</dbReference>
<dbReference type="InterPro" id="IPR011014">
    <property type="entry name" value="MscS_channel_TM-2"/>
</dbReference>